<comment type="subcellular location">
    <subcellularLocation>
        <location evidence="4">Cell envelope</location>
    </subcellularLocation>
</comment>
<dbReference type="Gene3D" id="3.90.780.10">
    <property type="entry name" value="5'-Nucleotidase, C-terminal domain"/>
    <property type="match status" value="1"/>
</dbReference>
<reference evidence="14" key="1">
    <citation type="submission" date="2021-12" db="EMBL/GenBank/DDBJ databases">
        <authorList>
            <person name="Lee J.-H."/>
            <person name="Kim S.-B."/>
        </authorList>
    </citation>
    <scope>NUCLEOTIDE SEQUENCE</scope>
    <source>
        <strain evidence="14">NR30</strain>
    </source>
</reference>
<dbReference type="InterPro" id="IPR019546">
    <property type="entry name" value="TAT_signal_bac_arc"/>
</dbReference>
<evidence type="ECO:0000259" key="13">
    <source>
        <dbReference type="Pfam" id="PF02872"/>
    </source>
</evidence>
<dbReference type="InterPro" id="IPR008334">
    <property type="entry name" value="5'-Nucleotdase_C"/>
</dbReference>
<dbReference type="GO" id="GO:0008663">
    <property type="term" value="F:2',3'-cyclic-nucleotide 2'-phosphodiesterase activity"/>
    <property type="evidence" value="ECO:0007669"/>
    <property type="project" value="UniProtKB-EC"/>
</dbReference>
<feature type="chain" id="PRO_5040534532" evidence="11">
    <location>
        <begin position="36"/>
        <end position="606"/>
    </location>
</feature>
<gene>
    <name evidence="14" type="ORF">LJ657_16125</name>
</gene>
<dbReference type="InterPro" id="IPR006179">
    <property type="entry name" value="5_nucleotidase/apyrase"/>
</dbReference>
<dbReference type="SUPFAM" id="SSF56300">
    <property type="entry name" value="Metallo-dependent phosphatases"/>
    <property type="match status" value="1"/>
</dbReference>
<evidence type="ECO:0000256" key="7">
    <source>
        <dbReference type="ARBA" id="ARBA00022729"/>
    </source>
</evidence>
<feature type="domain" description="5'-Nucleotidase C-terminal" evidence="13">
    <location>
        <begin position="381"/>
        <end position="559"/>
    </location>
</feature>
<dbReference type="GO" id="GO:0030288">
    <property type="term" value="C:outer membrane-bounded periplasmic space"/>
    <property type="evidence" value="ECO:0007669"/>
    <property type="project" value="TreeGrafter"/>
</dbReference>
<dbReference type="PANTHER" id="PTHR11575">
    <property type="entry name" value="5'-NUCLEOTIDASE-RELATED"/>
    <property type="match status" value="1"/>
</dbReference>
<comment type="catalytic activity">
    <reaction evidence="2">
        <text>a nucleoside 2',3'-cyclic phosphate + H2O = a nucleoside 3'-phosphate + H(+)</text>
        <dbReference type="Rhea" id="RHEA:19621"/>
        <dbReference type="ChEBI" id="CHEBI:15377"/>
        <dbReference type="ChEBI" id="CHEBI:15378"/>
        <dbReference type="ChEBI" id="CHEBI:66949"/>
        <dbReference type="ChEBI" id="CHEBI:66954"/>
        <dbReference type="EC" id="3.1.4.16"/>
    </reaction>
</comment>
<dbReference type="InterPro" id="IPR006311">
    <property type="entry name" value="TAT_signal"/>
</dbReference>
<name>A0A9Q3VQM0_9ACTN</name>
<keyword evidence="8 11" id="KW-0547">Nucleotide-binding</keyword>
<evidence type="ECO:0000256" key="3">
    <source>
        <dbReference type="ARBA" id="ARBA00001968"/>
    </source>
</evidence>
<dbReference type="Pfam" id="PF00149">
    <property type="entry name" value="Metallophos"/>
    <property type="match status" value="1"/>
</dbReference>
<evidence type="ECO:0000256" key="11">
    <source>
        <dbReference type="RuleBase" id="RU362119"/>
    </source>
</evidence>
<evidence type="ECO:0000256" key="2">
    <source>
        <dbReference type="ARBA" id="ARBA00001730"/>
    </source>
</evidence>
<keyword evidence="6" id="KW-0479">Metal-binding</keyword>
<dbReference type="GO" id="GO:0008254">
    <property type="term" value="F:3'-nucleotidase activity"/>
    <property type="evidence" value="ECO:0007669"/>
    <property type="project" value="UniProtKB-EC"/>
</dbReference>
<dbReference type="GO" id="GO:0000166">
    <property type="term" value="F:nucleotide binding"/>
    <property type="evidence" value="ECO:0007669"/>
    <property type="project" value="UniProtKB-KW"/>
</dbReference>
<comment type="caution">
    <text evidence="14">The sequence shown here is derived from an EMBL/GenBank/DDBJ whole genome shotgun (WGS) entry which is preliminary data.</text>
</comment>
<dbReference type="CDD" id="cd07410">
    <property type="entry name" value="MPP_CpdB_N"/>
    <property type="match status" value="1"/>
</dbReference>
<protein>
    <submittedName>
        <fullName evidence="14">5'-nucleotidase C-terminal domain-containing protein</fullName>
    </submittedName>
</protein>
<dbReference type="NCBIfam" id="TIGR01409">
    <property type="entry name" value="TAT_signal_seq"/>
    <property type="match status" value="1"/>
</dbReference>
<keyword evidence="10" id="KW-0511">Multifunctional enzyme</keyword>
<evidence type="ECO:0000256" key="8">
    <source>
        <dbReference type="ARBA" id="ARBA00022741"/>
    </source>
</evidence>
<dbReference type="AlphaFoldDB" id="A0A9Q3VQM0"/>
<dbReference type="RefSeq" id="WP_232649297.1">
    <property type="nucleotide sequence ID" value="NZ_JAJSBI010000007.1"/>
</dbReference>
<dbReference type="PANTHER" id="PTHR11575:SF6">
    <property type="entry name" value="2',3'-CYCLIC-NUCLEOTIDE 2'-PHOSPHODIESTERASE_3'-NUCLEOTIDASE"/>
    <property type="match status" value="1"/>
</dbReference>
<dbReference type="GO" id="GO:0009166">
    <property type="term" value="P:nucleotide catabolic process"/>
    <property type="evidence" value="ECO:0007669"/>
    <property type="project" value="InterPro"/>
</dbReference>
<evidence type="ECO:0000256" key="10">
    <source>
        <dbReference type="ARBA" id="ARBA00023268"/>
    </source>
</evidence>
<feature type="domain" description="Calcineurin-like phosphoesterase" evidence="12">
    <location>
        <begin position="50"/>
        <end position="299"/>
    </location>
</feature>
<evidence type="ECO:0000313" key="14">
    <source>
        <dbReference type="EMBL" id="MCD9875170.1"/>
    </source>
</evidence>
<organism evidence="14 15">
    <name type="scientific">Streptomyces guryensis</name>
    <dbReference type="NCBI Taxonomy" id="2886947"/>
    <lineage>
        <taxon>Bacteria</taxon>
        <taxon>Bacillati</taxon>
        <taxon>Actinomycetota</taxon>
        <taxon>Actinomycetes</taxon>
        <taxon>Kitasatosporales</taxon>
        <taxon>Streptomycetaceae</taxon>
        <taxon>Streptomyces</taxon>
    </lineage>
</organism>
<evidence type="ECO:0000259" key="12">
    <source>
        <dbReference type="Pfam" id="PF00149"/>
    </source>
</evidence>
<evidence type="ECO:0000313" key="15">
    <source>
        <dbReference type="Proteomes" id="UP001108029"/>
    </source>
</evidence>
<dbReference type="InterPro" id="IPR004843">
    <property type="entry name" value="Calcineurin-like_PHP"/>
</dbReference>
<dbReference type="PROSITE" id="PS51318">
    <property type="entry name" value="TAT"/>
    <property type="match status" value="1"/>
</dbReference>
<evidence type="ECO:0000256" key="5">
    <source>
        <dbReference type="ARBA" id="ARBA00006654"/>
    </source>
</evidence>
<evidence type="ECO:0000256" key="1">
    <source>
        <dbReference type="ARBA" id="ARBA00000527"/>
    </source>
</evidence>
<dbReference type="EMBL" id="JAJSBI010000007">
    <property type="protein sequence ID" value="MCD9875170.1"/>
    <property type="molecule type" value="Genomic_DNA"/>
</dbReference>
<dbReference type="InterPro" id="IPR036907">
    <property type="entry name" value="5'-Nucleotdase_C_sf"/>
</dbReference>
<proteinExistence type="inferred from homology"/>
<keyword evidence="7 11" id="KW-0732">Signal</keyword>
<dbReference type="PRINTS" id="PR01607">
    <property type="entry name" value="APYRASEFAMLY"/>
</dbReference>
<dbReference type="Pfam" id="PF02872">
    <property type="entry name" value="5_nucleotid_C"/>
    <property type="match status" value="1"/>
</dbReference>
<sequence>MPVSPLNRREFVKKSAVTGAAVAAAGAVGTGTAEAADPKPAKAPKTWTFSILGTTDLHSHVFDWDYYKDAAYSDKAGNSVGVARVATLIKQQRAAKGEEHVLLVDAGDIIQGTSLAYYFARVDPITGKDGKKGPKHPMAVAMNHMRYDAAALGNHEFNYGIDTLRKFEKQCHFPLLGANALDAKTLRPAFHPYTVKRICVPGAPDIKVGILGLTNPGIALWDKDNVSGKMVFPGLVEQAKKYVPRLRALGCDVVFLTDHSGLDGSTSYGDALPYVENASNLVAEQVPGIDAILVGHTHVEVSSYTVKNEETGEDVLLSEPYCWGYRLTVFDFELELHHGQWKVTKKTAQTLDPKGVEEDPEITKLLKADHDLVVKYVNTAVGTCTEDLSAADSCWKDVPIMDFIQEVQMQTVKAGLSASDAALPLISVAAPFSRTADIPAGSVTIKDIAGLYIYDNTLYGKKLTGAQLKDYLEYAAKYYHQVPSGTKVDTSTLTNANNFWDYMYDTAAGVSYDIDIAQAEGSRIKNLTYNGAAVADDQVFVVAVNNYRANGGSGYPHIATADIAYSSTNEIRQLMIDYVTAKGALDPKDFAVSNWKLTQDGTAVFS</sequence>
<comment type="catalytic activity">
    <reaction evidence="1">
        <text>a ribonucleoside 3'-phosphate + H2O = a ribonucleoside + phosphate</text>
        <dbReference type="Rhea" id="RHEA:10144"/>
        <dbReference type="ChEBI" id="CHEBI:13197"/>
        <dbReference type="ChEBI" id="CHEBI:15377"/>
        <dbReference type="ChEBI" id="CHEBI:18254"/>
        <dbReference type="ChEBI" id="CHEBI:43474"/>
        <dbReference type="EC" id="3.1.3.6"/>
    </reaction>
</comment>
<dbReference type="PROSITE" id="PS00786">
    <property type="entry name" value="5_NUCLEOTIDASE_2"/>
    <property type="match status" value="1"/>
</dbReference>
<keyword evidence="15" id="KW-1185">Reference proteome</keyword>
<accession>A0A9Q3VQM0</accession>
<dbReference type="GO" id="GO:0046872">
    <property type="term" value="F:metal ion binding"/>
    <property type="evidence" value="ECO:0007669"/>
    <property type="project" value="UniProtKB-KW"/>
</dbReference>
<dbReference type="InterPro" id="IPR041827">
    <property type="entry name" value="CpdB_N"/>
</dbReference>
<evidence type="ECO:0000256" key="9">
    <source>
        <dbReference type="ARBA" id="ARBA00022801"/>
    </source>
</evidence>
<comment type="similarity">
    <text evidence="5 11">Belongs to the 5'-nucleotidase family.</text>
</comment>
<comment type="cofactor">
    <cofactor evidence="3">
        <name>a divalent metal cation</name>
        <dbReference type="ChEBI" id="CHEBI:60240"/>
    </cofactor>
</comment>
<dbReference type="SUPFAM" id="SSF55816">
    <property type="entry name" value="5'-nucleotidase (syn. UDP-sugar hydrolase), C-terminal domain"/>
    <property type="match status" value="1"/>
</dbReference>
<dbReference type="Gene3D" id="3.60.21.10">
    <property type="match status" value="1"/>
</dbReference>
<feature type="signal peptide" evidence="11">
    <location>
        <begin position="1"/>
        <end position="35"/>
    </location>
</feature>
<evidence type="ECO:0000256" key="6">
    <source>
        <dbReference type="ARBA" id="ARBA00022723"/>
    </source>
</evidence>
<dbReference type="InterPro" id="IPR029052">
    <property type="entry name" value="Metallo-depent_PP-like"/>
</dbReference>
<keyword evidence="9 11" id="KW-0378">Hydrolase</keyword>
<evidence type="ECO:0000256" key="4">
    <source>
        <dbReference type="ARBA" id="ARBA00004196"/>
    </source>
</evidence>
<dbReference type="Proteomes" id="UP001108029">
    <property type="component" value="Unassembled WGS sequence"/>
</dbReference>
<dbReference type="InterPro" id="IPR006146">
    <property type="entry name" value="5'-Nucleotdase_CS"/>
</dbReference>